<dbReference type="GO" id="GO:0008171">
    <property type="term" value="F:O-methyltransferase activity"/>
    <property type="evidence" value="ECO:0007669"/>
    <property type="project" value="TreeGrafter"/>
</dbReference>
<accession>A0A2D0NJK1</accession>
<organism evidence="1 2">
    <name type="scientific">Flavilitoribacter nigricans (strain ATCC 23147 / DSM 23189 / NBRC 102662 / NCIMB 1420 / SS-2)</name>
    <name type="common">Lewinella nigricans</name>
    <dbReference type="NCBI Taxonomy" id="1122177"/>
    <lineage>
        <taxon>Bacteria</taxon>
        <taxon>Pseudomonadati</taxon>
        <taxon>Bacteroidota</taxon>
        <taxon>Saprospiria</taxon>
        <taxon>Saprospirales</taxon>
        <taxon>Lewinellaceae</taxon>
        <taxon>Flavilitoribacter</taxon>
    </lineage>
</organism>
<dbReference type="InterPro" id="IPR029063">
    <property type="entry name" value="SAM-dependent_MTases_sf"/>
</dbReference>
<reference evidence="1 2" key="1">
    <citation type="submission" date="2017-10" db="EMBL/GenBank/DDBJ databases">
        <title>The draft genome sequence of Lewinella nigricans NBRC 102662.</title>
        <authorList>
            <person name="Wang K."/>
        </authorList>
    </citation>
    <scope>NUCLEOTIDE SEQUENCE [LARGE SCALE GENOMIC DNA]</scope>
    <source>
        <strain evidence="1 2">NBRC 102662</strain>
    </source>
</reference>
<gene>
    <name evidence="1" type="ORF">CRP01_00260</name>
</gene>
<keyword evidence="1" id="KW-0808">Transferase</keyword>
<dbReference type="SUPFAM" id="SSF53335">
    <property type="entry name" value="S-adenosyl-L-methionine-dependent methyltransferases"/>
    <property type="match status" value="1"/>
</dbReference>
<dbReference type="AlphaFoldDB" id="A0A2D0NJK1"/>
<keyword evidence="2" id="KW-1185">Reference proteome</keyword>
<dbReference type="PANTHER" id="PTHR43836:SF2">
    <property type="entry name" value="CATECHOL O-METHYLTRANSFERASE 1-RELATED"/>
    <property type="match status" value="1"/>
</dbReference>
<dbReference type="RefSeq" id="WP_099147971.1">
    <property type="nucleotide sequence ID" value="NZ_PDUD01000001.1"/>
</dbReference>
<keyword evidence="1" id="KW-0489">Methyltransferase</keyword>
<dbReference type="OrthoDB" id="5464618at2"/>
<dbReference type="GO" id="GO:0032259">
    <property type="term" value="P:methylation"/>
    <property type="evidence" value="ECO:0007669"/>
    <property type="project" value="UniProtKB-KW"/>
</dbReference>
<dbReference type="EMBL" id="PDUD01000001">
    <property type="protein sequence ID" value="PHN08379.1"/>
    <property type="molecule type" value="Genomic_DNA"/>
</dbReference>
<evidence type="ECO:0000313" key="1">
    <source>
        <dbReference type="EMBL" id="PHN08379.1"/>
    </source>
</evidence>
<protein>
    <submittedName>
        <fullName evidence="1">SAM-dependent methyltransferase</fullName>
    </submittedName>
</protein>
<dbReference type="CDD" id="cd02440">
    <property type="entry name" value="AdoMet_MTases"/>
    <property type="match status" value="1"/>
</dbReference>
<dbReference type="Gene3D" id="3.40.50.150">
    <property type="entry name" value="Vaccinia Virus protein VP39"/>
    <property type="match status" value="1"/>
</dbReference>
<dbReference type="PANTHER" id="PTHR43836">
    <property type="entry name" value="CATECHOL O-METHYLTRANSFERASE 1-RELATED"/>
    <property type="match status" value="1"/>
</dbReference>
<comment type="caution">
    <text evidence="1">The sequence shown here is derived from an EMBL/GenBank/DDBJ whole genome shotgun (WGS) entry which is preliminary data.</text>
</comment>
<name>A0A2D0NJK1_FLAN2</name>
<dbReference type="Pfam" id="PF13578">
    <property type="entry name" value="Methyltransf_24"/>
    <property type="match status" value="1"/>
</dbReference>
<dbReference type="Proteomes" id="UP000223913">
    <property type="component" value="Unassembled WGS sequence"/>
</dbReference>
<evidence type="ECO:0000313" key="2">
    <source>
        <dbReference type="Proteomes" id="UP000223913"/>
    </source>
</evidence>
<sequence>MKLFLFFTKYFFRFFKFYWRAQTCYDVHSPFVSALVANTIEDHRWYYIFDDVTALRETLALNDDPVGVVDHGAGSQLGHKKTTSVCKIARYSAIDPAAGRLLFRICKFLHPASFLELGTSLGVSAFYQMAANRNARFITVEGNPEIAAIARQNFQKAELDQIRVFEGPFREVLPGVIRDNDRIDFFHFDGDHRFQPTVDYFEQCLQLAHNDSVFCIGDIYWSEEMERAWQQLRKHPRVRLSVDLFHFGLLFLRSEQIEKEHFTLVPSRWKPWRMGFFS</sequence>
<proteinExistence type="predicted"/>